<accession>A0ABU9DAT8</accession>
<dbReference type="RefSeq" id="WP_341371692.1">
    <property type="nucleotide sequence ID" value="NZ_JBBPCO010000014.1"/>
</dbReference>
<protein>
    <submittedName>
        <fullName evidence="1">Type II toxin-antitoxin system VapB family antitoxin</fullName>
    </submittedName>
</protein>
<organism evidence="1 2">
    <name type="scientific">Thermithiobacillus plumbiphilus</name>
    <dbReference type="NCBI Taxonomy" id="1729899"/>
    <lineage>
        <taxon>Bacteria</taxon>
        <taxon>Pseudomonadati</taxon>
        <taxon>Pseudomonadota</taxon>
        <taxon>Acidithiobacillia</taxon>
        <taxon>Acidithiobacillales</taxon>
        <taxon>Thermithiobacillaceae</taxon>
        <taxon>Thermithiobacillus</taxon>
    </lineage>
</organism>
<name>A0ABU9DAT8_9PROT</name>
<dbReference type="Proteomes" id="UP001446205">
    <property type="component" value="Unassembled WGS sequence"/>
</dbReference>
<reference evidence="1 2" key="1">
    <citation type="submission" date="2024-04" db="EMBL/GenBank/DDBJ databases">
        <authorList>
            <person name="Abashina T."/>
            <person name="Shaikin A."/>
        </authorList>
    </citation>
    <scope>NUCLEOTIDE SEQUENCE [LARGE SCALE GENOMIC DNA]</scope>
    <source>
        <strain evidence="1 2">AAFK</strain>
    </source>
</reference>
<keyword evidence="2" id="KW-1185">Reference proteome</keyword>
<dbReference type="Pfam" id="PF09957">
    <property type="entry name" value="VapB_antitoxin"/>
    <property type="match status" value="1"/>
</dbReference>
<evidence type="ECO:0000313" key="1">
    <source>
        <dbReference type="EMBL" id="MEK8090636.1"/>
    </source>
</evidence>
<evidence type="ECO:0000313" key="2">
    <source>
        <dbReference type="Proteomes" id="UP001446205"/>
    </source>
</evidence>
<proteinExistence type="predicted"/>
<dbReference type="EMBL" id="JBBPCO010000014">
    <property type="protein sequence ID" value="MEK8090636.1"/>
    <property type="molecule type" value="Genomic_DNA"/>
</dbReference>
<comment type="caution">
    <text evidence="1">The sequence shown here is derived from an EMBL/GenBank/DDBJ whole genome shotgun (WGS) entry which is preliminary data.</text>
</comment>
<sequence>MRTNIVIDDNLMNEALKLTGAKTKKEAVELGLRTLVQFRRQEQIKRYKGKLKWEGDLDQMRTS</sequence>
<gene>
    <name evidence="1" type="ORF">WOB96_12815</name>
</gene>
<dbReference type="InterPro" id="IPR019239">
    <property type="entry name" value="VapB_antitoxin"/>
</dbReference>